<dbReference type="EMBL" id="GEDG01029554">
    <property type="protein sequence ID" value="JAP12469.1"/>
    <property type="molecule type" value="Transcribed_RNA"/>
</dbReference>
<sequence length="63" mass="7542">MYTIKLQGLMMKILICFSYIFVKEDRLGKKFCLWPQHLVRITRKVETIFGVELLTETQKIVIH</sequence>
<dbReference type="AlphaFoldDB" id="A0A0V0GWG6"/>
<accession>A0A0V0GWG6</accession>
<organism evidence="1">
    <name type="scientific">Solanum chacoense</name>
    <name type="common">Chaco potato</name>
    <dbReference type="NCBI Taxonomy" id="4108"/>
    <lineage>
        <taxon>Eukaryota</taxon>
        <taxon>Viridiplantae</taxon>
        <taxon>Streptophyta</taxon>
        <taxon>Embryophyta</taxon>
        <taxon>Tracheophyta</taxon>
        <taxon>Spermatophyta</taxon>
        <taxon>Magnoliopsida</taxon>
        <taxon>eudicotyledons</taxon>
        <taxon>Gunneridae</taxon>
        <taxon>Pentapetalae</taxon>
        <taxon>asterids</taxon>
        <taxon>lamiids</taxon>
        <taxon>Solanales</taxon>
        <taxon>Solanaceae</taxon>
        <taxon>Solanoideae</taxon>
        <taxon>Solaneae</taxon>
        <taxon>Solanum</taxon>
    </lineage>
</organism>
<proteinExistence type="predicted"/>
<reference evidence="1" key="1">
    <citation type="submission" date="2015-12" db="EMBL/GenBank/DDBJ databases">
        <title>Gene expression during late stages of embryo sac development: a critical building block for successful pollen-pistil interactions.</title>
        <authorList>
            <person name="Liu Y."/>
            <person name="Joly V."/>
            <person name="Sabar M."/>
            <person name="Matton D.P."/>
        </authorList>
    </citation>
    <scope>NUCLEOTIDE SEQUENCE</scope>
</reference>
<name>A0A0V0GWG6_SOLCH</name>
<protein>
    <submittedName>
        <fullName evidence="1">Putative ovule protein</fullName>
    </submittedName>
</protein>
<evidence type="ECO:0000313" key="1">
    <source>
        <dbReference type="EMBL" id="JAP12469.1"/>
    </source>
</evidence>